<evidence type="ECO:0000259" key="6">
    <source>
        <dbReference type="PROSITE" id="PS50228"/>
    </source>
</evidence>
<dbReference type="OrthoDB" id="6057165at2759"/>
<evidence type="ECO:0000313" key="10">
    <source>
        <dbReference type="Proteomes" id="UP000507470"/>
    </source>
</evidence>
<dbReference type="GO" id="GO:0005694">
    <property type="term" value="C:chromosome"/>
    <property type="evidence" value="ECO:0007669"/>
    <property type="project" value="TreeGrafter"/>
</dbReference>
<keyword evidence="3" id="KW-0238">DNA-binding</keyword>
<dbReference type="InterPro" id="IPR002464">
    <property type="entry name" value="DNA/RNA_helicase_DEAH_CS"/>
</dbReference>
<dbReference type="Pfam" id="PF00271">
    <property type="entry name" value="Helicase_C"/>
    <property type="match status" value="1"/>
</dbReference>
<dbReference type="EC" id="5.6.2.4" evidence="5"/>
<dbReference type="GO" id="GO:0000724">
    <property type="term" value="P:double-strand break repair via homologous recombination"/>
    <property type="evidence" value="ECO:0007669"/>
    <property type="project" value="TreeGrafter"/>
</dbReference>
<evidence type="ECO:0000259" key="7">
    <source>
        <dbReference type="PROSITE" id="PS51192"/>
    </source>
</evidence>
<dbReference type="PROSITE" id="PS50228">
    <property type="entry name" value="SUEL_LECTIN"/>
    <property type="match status" value="1"/>
</dbReference>
<feature type="domain" description="Helicase ATP-binding" evidence="7">
    <location>
        <begin position="54"/>
        <end position="178"/>
    </location>
</feature>
<evidence type="ECO:0000256" key="2">
    <source>
        <dbReference type="ARBA" id="ARBA00022801"/>
    </source>
</evidence>
<dbReference type="Gene3D" id="3.40.50.300">
    <property type="entry name" value="P-loop containing nucleotide triphosphate hydrolases"/>
    <property type="match status" value="2"/>
</dbReference>
<dbReference type="GO" id="GO:0005737">
    <property type="term" value="C:cytoplasm"/>
    <property type="evidence" value="ECO:0007669"/>
    <property type="project" value="TreeGrafter"/>
</dbReference>
<feature type="domain" description="Helicase C-terminal" evidence="8">
    <location>
        <begin position="183"/>
        <end position="373"/>
    </location>
</feature>
<dbReference type="PROSITE" id="PS51192">
    <property type="entry name" value="HELICASE_ATP_BIND_1"/>
    <property type="match status" value="1"/>
</dbReference>
<comment type="similarity">
    <text evidence="1">Belongs to the helicase family. RecQ subfamily.</text>
</comment>
<protein>
    <recommendedName>
        <fullName evidence="5">DNA 3'-5' helicase</fullName>
        <ecNumber evidence="5">5.6.2.4</ecNumber>
    </recommendedName>
</protein>
<evidence type="ECO:0000256" key="5">
    <source>
        <dbReference type="ARBA" id="ARBA00034808"/>
    </source>
</evidence>
<dbReference type="SMART" id="SM00490">
    <property type="entry name" value="HELICc"/>
    <property type="match status" value="1"/>
</dbReference>
<dbReference type="PROSITE" id="PS00690">
    <property type="entry name" value="DEAH_ATP_HELICASE"/>
    <property type="match status" value="1"/>
</dbReference>
<dbReference type="Proteomes" id="UP000507470">
    <property type="component" value="Unassembled WGS sequence"/>
</dbReference>
<dbReference type="PANTHER" id="PTHR13710:SF147">
    <property type="entry name" value="DNA HELICASE"/>
    <property type="match status" value="1"/>
</dbReference>
<dbReference type="GO" id="GO:0030246">
    <property type="term" value="F:carbohydrate binding"/>
    <property type="evidence" value="ECO:0007669"/>
    <property type="project" value="InterPro"/>
</dbReference>
<proteinExistence type="inferred from homology"/>
<dbReference type="PROSITE" id="PS51194">
    <property type="entry name" value="HELICASE_CTER"/>
    <property type="match status" value="1"/>
</dbReference>
<evidence type="ECO:0000256" key="3">
    <source>
        <dbReference type="ARBA" id="ARBA00023125"/>
    </source>
</evidence>
<reference evidence="9 10" key="1">
    <citation type="submission" date="2020-06" db="EMBL/GenBank/DDBJ databases">
        <authorList>
            <person name="Li R."/>
            <person name="Bekaert M."/>
        </authorList>
    </citation>
    <scope>NUCLEOTIDE SEQUENCE [LARGE SCALE GENOMIC DNA]</scope>
    <source>
        <strain evidence="10">wild</strain>
    </source>
</reference>
<dbReference type="InterPro" id="IPR027417">
    <property type="entry name" value="P-loop_NTPase"/>
</dbReference>
<organism evidence="9 10">
    <name type="scientific">Mytilus coruscus</name>
    <name type="common">Sea mussel</name>
    <dbReference type="NCBI Taxonomy" id="42192"/>
    <lineage>
        <taxon>Eukaryota</taxon>
        <taxon>Metazoa</taxon>
        <taxon>Spiralia</taxon>
        <taxon>Lophotrochozoa</taxon>
        <taxon>Mollusca</taxon>
        <taxon>Bivalvia</taxon>
        <taxon>Autobranchia</taxon>
        <taxon>Pteriomorphia</taxon>
        <taxon>Mytilida</taxon>
        <taxon>Mytiloidea</taxon>
        <taxon>Mytilidae</taxon>
        <taxon>Mytilinae</taxon>
        <taxon>Mytilus</taxon>
    </lineage>
</organism>
<dbReference type="InterPro" id="IPR000922">
    <property type="entry name" value="Lectin_gal-bd_dom"/>
</dbReference>
<dbReference type="InterPro" id="IPR001650">
    <property type="entry name" value="Helicase_C-like"/>
</dbReference>
<dbReference type="SUPFAM" id="SSF52540">
    <property type="entry name" value="P-loop containing nucleoside triphosphate hydrolases"/>
    <property type="match status" value="1"/>
</dbReference>
<accession>A0A6J8D618</accession>
<dbReference type="Pfam" id="PF02140">
    <property type="entry name" value="SUEL_Lectin"/>
    <property type="match status" value="1"/>
</dbReference>
<dbReference type="GO" id="GO:0043138">
    <property type="term" value="F:3'-5' DNA helicase activity"/>
    <property type="evidence" value="ECO:0007669"/>
    <property type="project" value="UniProtKB-EC"/>
</dbReference>
<evidence type="ECO:0000313" key="9">
    <source>
        <dbReference type="EMBL" id="CAC5403386.1"/>
    </source>
</evidence>
<name>A0A6J8D618_MYTCO</name>
<evidence type="ECO:0000256" key="1">
    <source>
        <dbReference type="ARBA" id="ARBA00005446"/>
    </source>
</evidence>
<dbReference type="GO" id="GO:0009378">
    <property type="term" value="F:four-way junction helicase activity"/>
    <property type="evidence" value="ECO:0007669"/>
    <property type="project" value="TreeGrafter"/>
</dbReference>
<feature type="domain" description="SUEL-type lectin" evidence="6">
    <location>
        <begin position="13"/>
        <end position="104"/>
    </location>
</feature>
<evidence type="ECO:0000259" key="8">
    <source>
        <dbReference type="PROSITE" id="PS51194"/>
    </source>
</evidence>
<sequence>MPDEYENKKNIFLCQKETLNIKCPNNSVIVFDDANFGRGQSDSERCSEWFGIETSQCDNHKQTLKVLNDKCHEQQQCILLVDKVIFGNPCVTITKYLRVIYHCKRKDNYEKWQSKISHIVVDEAHCVVQWGHGFREKFTELVKLRPVFPNASILALTATATTEMQNEIRKQLGMKSALTVQSSMDRPNIKLTLVKRPAGFDELRAYKSSFERTKVYSKLNWCGYGYEEVVRPLTNGDKEDNIEKCVAQFHSPCTSEMKSKVLSDMVSPGSDLKLLFATEAFSMGTDLPNVRRVIHAGVPKTLEIYIQEIGRGGRHGKSSTAILYYNKSNISQAVPGMTDGMRDYCNSKTCRAYLCEHFGCEFSEMNLKHECCDLCEMECTCNQCSETKNEIPSEMEQTHNIIDVSLSAAEIGLKSSILATVIDYFESENECLNMPNAAIYTGLTKELANLISENYQAYLSGTLILEQYRKICPEIAENISIIVQIYCANHFKLIKSELIIIIYNYFFGGPQAVVHVA</sequence>
<comment type="catalytic activity">
    <reaction evidence="4">
        <text>Couples ATP hydrolysis with the unwinding of duplex DNA by translocating in the 3'-5' direction.</text>
        <dbReference type="EC" id="5.6.2.4"/>
    </reaction>
</comment>
<gene>
    <name evidence="9" type="ORF">MCOR_37285</name>
</gene>
<dbReference type="GO" id="GO:0005524">
    <property type="term" value="F:ATP binding"/>
    <property type="evidence" value="ECO:0007669"/>
    <property type="project" value="UniProtKB-KW"/>
</dbReference>
<keyword evidence="10" id="KW-1185">Reference proteome</keyword>
<evidence type="ECO:0000256" key="4">
    <source>
        <dbReference type="ARBA" id="ARBA00034617"/>
    </source>
</evidence>
<dbReference type="PANTHER" id="PTHR13710">
    <property type="entry name" value="DNA HELICASE RECQ FAMILY MEMBER"/>
    <property type="match status" value="1"/>
</dbReference>
<dbReference type="AlphaFoldDB" id="A0A6J8D618"/>
<dbReference type="GO" id="GO:0005634">
    <property type="term" value="C:nucleus"/>
    <property type="evidence" value="ECO:0007669"/>
    <property type="project" value="TreeGrafter"/>
</dbReference>
<dbReference type="InterPro" id="IPR014001">
    <property type="entry name" value="Helicase_ATP-bd"/>
</dbReference>
<dbReference type="EMBL" id="CACVKT020006749">
    <property type="protein sequence ID" value="CAC5403386.1"/>
    <property type="molecule type" value="Genomic_DNA"/>
</dbReference>
<dbReference type="GO" id="GO:0016787">
    <property type="term" value="F:hydrolase activity"/>
    <property type="evidence" value="ECO:0007669"/>
    <property type="project" value="UniProtKB-KW"/>
</dbReference>
<dbReference type="CDD" id="cd22823">
    <property type="entry name" value="Gal_Rha_Lectin"/>
    <property type="match status" value="1"/>
</dbReference>
<dbReference type="GO" id="GO:0003677">
    <property type="term" value="F:DNA binding"/>
    <property type="evidence" value="ECO:0007669"/>
    <property type="project" value="UniProtKB-KW"/>
</dbReference>
<keyword evidence="2 9" id="KW-0378">Hydrolase</keyword>